<dbReference type="SUPFAM" id="SSF57850">
    <property type="entry name" value="RING/U-box"/>
    <property type="match status" value="1"/>
</dbReference>
<dbReference type="InterPro" id="IPR006574">
    <property type="entry name" value="PRY"/>
</dbReference>
<evidence type="ECO:0000256" key="5">
    <source>
        <dbReference type="ARBA" id="ARBA00022679"/>
    </source>
</evidence>
<name>A0ABQ9W482_SAGOE</name>
<evidence type="ECO:0000256" key="8">
    <source>
        <dbReference type="ARBA" id="ARBA00022786"/>
    </source>
</evidence>
<dbReference type="SMART" id="SM00589">
    <property type="entry name" value="PRY"/>
    <property type="match status" value="1"/>
</dbReference>
<dbReference type="InterPro" id="IPR013320">
    <property type="entry name" value="ConA-like_dom_sf"/>
</dbReference>
<dbReference type="Proteomes" id="UP001266305">
    <property type="component" value="Unassembled WGS sequence"/>
</dbReference>
<sequence length="485" mass="56153">MQSSFSVQTFIHSPMAEAAALVRLQEEAKCCICLDVLSDPITIECGHNFCRSCIQQSWMDLQELFLCPVCRHQCPERHFRNNTQMGRMMDIAKLLQRARASEARQEEMPLCEKHNQPLSVFCEEDLVVLCPLCTQPPDHQGHHVRPIEEAACHHRERLRSYIQPLKRRVAEVRKLQATQGRKLLELREKMESQRQELSSELTLLIKFVDREHQAALSRLDEEEEDIEQKLHANMRAFSEHISTVESLLTQVAETSVMADVNLLMDVRSVLPRCDGLQFPAVHSVQPRKEEFRLPPPYSAFQRILQKFREDVTLDPKTAHPHLRVSEDKKCVTFVKKRQRVRWNPKRFLCHPVVLGSEGFACGRHYWEVQVDDKPTWAVGVCKDSLPRKKGEWPLSGQSMCWAILLRKGEYVARGAATVYLPLKEKPRGIGIYLDYELGEISFYNLNDRSHIHSFTDTFSEVLKPYFCMGCDSKPLRICPVTDYDE</sequence>
<feature type="domain" description="RING-type" evidence="20">
    <location>
        <begin position="30"/>
        <end position="71"/>
    </location>
</feature>
<dbReference type="PRINTS" id="PR01407">
    <property type="entry name" value="BUTYPHLNCDUF"/>
</dbReference>
<accession>A0ABQ9W482</accession>
<evidence type="ECO:0000256" key="15">
    <source>
        <dbReference type="ARBA" id="ARBA00023118"/>
    </source>
</evidence>
<dbReference type="PROSITE" id="PS50089">
    <property type="entry name" value="ZF_RING_2"/>
    <property type="match status" value="1"/>
</dbReference>
<evidence type="ECO:0000256" key="14">
    <source>
        <dbReference type="ARBA" id="ARBA00023054"/>
    </source>
</evidence>
<comment type="subunit">
    <text evidence="2">Can form homodimers and homotrimers. In addition to lower-order dimerization, also exhibits a higher-order multimerization and both low- and high-order multimerizations are essential for its restriction activity. Interacts with BTBD1 and BTBD2. Interacts with PSMC4, PSMC5, PSMD7 and HSPA8/HSC70. Interacts (via B30.2/SPRY domain) with HSPA1A/B. Interacts with PSMC2, MAP3K7/TAK1, TAB2 and TAB3. Interacts with SQSTM1. Interacts with TRIM6 and TRIM34. Interacts with ULK1 (phosphorylated form), GABARAP, GABARAPL1, GABARAPL2, MAP1LC3A, MAP1LC3C and BECN1.</text>
</comment>
<dbReference type="PROSITE" id="PS50119">
    <property type="entry name" value="ZF_BBOX"/>
    <property type="match status" value="1"/>
</dbReference>
<proteinExistence type="predicted"/>
<dbReference type="InterPro" id="IPR000315">
    <property type="entry name" value="Znf_B-box"/>
</dbReference>
<evidence type="ECO:0000256" key="7">
    <source>
        <dbReference type="ARBA" id="ARBA00022771"/>
    </source>
</evidence>
<dbReference type="CDD" id="cd19791">
    <property type="entry name" value="Bbox2_TRIM60-like"/>
    <property type="match status" value="1"/>
</dbReference>
<dbReference type="InterPro" id="IPR001841">
    <property type="entry name" value="Znf_RING"/>
</dbReference>
<dbReference type="InterPro" id="IPR001870">
    <property type="entry name" value="B30.2/SPRY"/>
</dbReference>
<evidence type="ECO:0000256" key="4">
    <source>
        <dbReference type="ARBA" id="ARBA00022588"/>
    </source>
</evidence>
<evidence type="ECO:0000256" key="11">
    <source>
        <dbReference type="ARBA" id="ARBA00022859"/>
    </source>
</evidence>
<dbReference type="InterPro" id="IPR003877">
    <property type="entry name" value="SPRY_dom"/>
</dbReference>
<dbReference type="InterPro" id="IPR013083">
    <property type="entry name" value="Znf_RING/FYVE/PHD"/>
</dbReference>
<dbReference type="SMART" id="SM00336">
    <property type="entry name" value="BBOX"/>
    <property type="match status" value="1"/>
</dbReference>
<dbReference type="Gene3D" id="2.60.120.920">
    <property type="match status" value="1"/>
</dbReference>
<dbReference type="PROSITE" id="PS00518">
    <property type="entry name" value="ZF_RING_1"/>
    <property type="match status" value="1"/>
</dbReference>
<organism evidence="23 24">
    <name type="scientific">Saguinus oedipus</name>
    <name type="common">Cotton-top tamarin</name>
    <name type="synonym">Oedipomidas oedipus</name>
    <dbReference type="NCBI Taxonomy" id="9490"/>
    <lineage>
        <taxon>Eukaryota</taxon>
        <taxon>Metazoa</taxon>
        <taxon>Chordata</taxon>
        <taxon>Craniata</taxon>
        <taxon>Vertebrata</taxon>
        <taxon>Euteleostomi</taxon>
        <taxon>Mammalia</taxon>
        <taxon>Eutheria</taxon>
        <taxon>Euarchontoglires</taxon>
        <taxon>Primates</taxon>
        <taxon>Haplorrhini</taxon>
        <taxon>Platyrrhini</taxon>
        <taxon>Cebidae</taxon>
        <taxon>Callitrichinae</taxon>
        <taxon>Saguinus</taxon>
    </lineage>
</organism>
<feature type="coiled-coil region" evidence="19">
    <location>
        <begin position="180"/>
        <end position="225"/>
    </location>
</feature>
<dbReference type="EMBL" id="JASSZA010000003">
    <property type="protein sequence ID" value="KAK2116448.1"/>
    <property type="molecule type" value="Genomic_DNA"/>
</dbReference>
<dbReference type="SMART" id="SM00184">
    <property type="entry name" value="RING"/>
    <property type="match status" value="1"/>
</dbReference>
<evidence type="ECO:0000256" key="19">
    <source>
        <dbReference type="SAM" id="Coils"/>
    </source>
</evidence>
<evidence type="ECO:0000256" key="9">
    <source>
        <dbReference type="ARBA" id="ARBA00022833"/>
    </source>
</evidence>
<keyword evidence="9" id="KW-0862">Zinc</keyword>
<protein>
    <recommendedName>
        <fullName evidence="3">Tripartite motif-containing protein 5</fullName>
    </recommendedName>
    <alternativeName>
        <fullName evidence="17">RING-type E3 ubiquitin transferase TRIM5</fullName>
    </alternativeName>
    <alternativeName>
        <fullName evidence="16">TRIM5alpha</fullName>
    </alternativeName>
</protein>
<dbReference type="InterPro" id="IPR003879">
    <property type="entry name" value="Butyrophylin_SPRY"/>
</dbReference>
<dbReference type="Pfam" id="PF00622">
    <property type="entry name" value="SPRY"/>
    <property type="match status" value="1"/>
</dbReference>
<dbReference type="Gene3D" id="3.30.160.60">
    <property type="entry name" value="Classic Zinc Finger"/>
    <property type="match status" value="1"/>
</dbReference>
<feature type="domain" description="B30.2/SPRY" evidence="22">
    <location>
        <begin position="291"/>
        <end position="484"/>
    </location>
</feature>
<keyword evidence="4" id="KW-0399">Innate immunity</keyword>
<evidence type="ECO:0000256" key="6">
    <source>
        <dbReference type="ARBA" id="ARBA00022723"/>
    </source>
</evidence>
<evidence type="ECO:0000256" key="18">
    <source>
        <dbReference type="PROSITE-ProRule" id="PRU00024"/>
    </source>
</evidence>
<dbReference type="InterPro" id="IPR035785">
    <property type="entry name" value="SPRY/PRY_TRIM75"/>
</dbReference>
<dbReference type="Pfam" id="PF00643">
    <property type="entry name" value="zf-B_box"/>
    <property type="match status" value="1"/>
</dbReference>
<keyword evidence="6" id="KW-0479">Metal-binding</keyword>
<keyword evidence="11" id="KW-0391">Immunity</keyword>
<evidence type="ECO:0000256" key="16">
    <source>
        <dbReference type="ARBA" id="ARBA00032496"/>
    </source>
</evidence>
<evidence type="ECO:0000256" key="12">
    <source>
        <dbReference type="ARBA" id="ARBA00022990"/>
    </source>
</evidence>
<reference evidence="23 24" key="1">
    <citation type="submission" date="2023-05" db="EMBL/GenBank/DDBJ databases">
        <title>B98-5 Cell Line De Novo Hybrid Assembly: An Optical Mapping Approach.</title>
        <authorList>
            <person name="Kananen K."/>
            <person name="Auerbach J.A."/>
            <person name="Kautto E."/>
            <person name="Blachly J.S."/>
        </authorList>
    </citation>
    <scope>NUCLEOTIDE SEQUENCE [LARGE SCALE GENOMIC DNA]</scope>
    <source>
        <strain evidence="23">B95-8</strain>
        <tissue evidence="23">Cell line</tissue>
    </source>
</reference>
<gene>
    <name evidence="23" type="ORF">P7K49_007074</name>
</gene>
<evidence type="ECO:0000256" key="17">
    <source>
        <dbReference type="ARBA" id="ARBA00033283"/>
    </source>
</evidence>
<evidence type="ECO:0000256" key="1">
    <source>
        <dbReference type="ARBA" id="ARBA00004906"/>
    </source>
</evidence>
<keyword evidence="12" id="KW-0007">Acetylation</keyword>
<keyword evidence="14 19" id="KW-0175">Coiled coil</keyword>
<keyword evidence="10" id="KW-0832">Ubl conjugation</keyword>
<feature type="domain" description="B box-type" evidence="21">
    <location>
        <begin position="106"/>
        <end position="147"/>
    </location>
</feature>
<keyword evidence="7 18" id="KW-0863">Zinc-finger</keyword>
<keyword evidence="24" id="KW-1185">Reference proteome</keyword>
<dbReference type="Gene3D" id="3.30.40.10">
    <property type="entry name" value="Zinc/RING finger domain, C3HC4 (zinc finger)"/>
    <property type="match status" value="1"/>
</dbReference>
<comment type="pathway">
    <text evidence="1">Protein modification; protein ubiquitination.</text>
</comment>
<dbReference type="Pfam" id="PF13765">
    <property type="entry name" value="PRY"/>
    <property type="match status" value="1"/>
</dbReference>
<evidence type="ECO:0000313" key="23">
    <source>
        <dbReference type="EMBL" id="KAK2116448.1"/>
    </source>
</evidence>
<evidence type="ECO:0000259" key="21">
    <source>
        <dbReference type="PROSITE" id="PS50119"/>
    </source>
</evidence>
<dbReference type="Pfam" id="PF15227">
    <property type="entry name" value="zf-C3HC4_4"/>
    <property type="match status" value="1"/>
</dbReference>
<evidence type="ECO:0000256" key="2">
    <source>
        <dbReference type="ARBA" id="ARBA00011109"/>
    </source>
</evidence>
<keyword evidence="15" id="KW-0051">Antiviral defense</keyword>
<evidence type="ECO:0000256" key="3">
    <source>
        <dbReference type="ARBA" id="ARBA00014825"/>
    </source>
</evidence>
<evidence type="ECO:0000256" key="10">
    <source>
        <dbReference type="ARBA" id="ARBA00022843"/>
    </source>
</evidence>
<evidence type="ECO:0000313" key="24">
    <source>
        <dbReference type="Proteomes" id="UP001266305"/>
    </source>
</evidence>
<keyword evidence="5" id="KW-0808">Transferase</keyword>
<dbReference type="InterPro" id="IPR043136">
    <property type="entry name" value="B30.2/SPRY_sf"/>
</dbReference>
<dbReference type="InterPro" id="IPR050143">
    <property type="entry name" value="TRIM/RBCC"/>
</dbReference>
<keyword evidence="13" id="KW-0072">Autophagy</keyword>
<dbReference type="SMART" id="SM00449">
    <property type="entry name" value="SPRY"/>
    <property type="match status" value="1"/>
</dbReference>
<evidence type="ECO:0000259" key="20">
    <source>
        <dbReference type="PROSITE" id="PS50089"/>
    </source>
</evidence>
<dbReference type="CDD" id="cd15829">
    <property type="entry name" value="SPRY_PRY_TRIM75"/>
    <property type="match status" value="1"/>
</dbReference>
<dbReference type="SUPFAM" id="SSF49899">
    <property type="entry name" value="Concanavalin A-like lectins/glucanases"/>
    <property type="match status" value="1"/>
</dbReference>
<dbReference type="PANTHER" id="PTHR24103">
    <property type="entry name" value="E3 UBIQUITIN-PROTEIN LIGASE TRIM"/>
    <property type="match status" value="1"/>
</dbReference>
<dbReference type="InterPro" id="IPR017907">
    <property type="entry name" value="Znf_RING_CS"/>
</dbReference>
<evidence type="ECO:0000256" key="13">
    <source>
        <dbReference type="ARBA" id="ARBA00023006"/>
    </source>
</evidence>
<dbReference type="SUPFAM" id="SSF57845">
    <property type="entry name" value="B-box zinc-binding domain"/>
    <property type="match status" value="1"/>
</dbReference>
<dbReference type="PROSITE" id="PS50188">
    <property type="entry name" value="B302_SPRY"/>
    <property type="match status" value="1"/>
</dbReference>
<keyword evidence="8" id="KW-0833">Ubl conjugation pathway</keyword>
<evidence type="ECO:0000259" key="22">
    <source>
        <dbReference type="PROSITE" id="PS50188"/>
    </source>
</evidence>
<comment type="caution">
    <text evidence="23">The sequence shown here is derived from an EMBL/GenBank/DDBJ whole genome shotgun (WGS) entry which is preliminary data.</text>
</comment>